<keyword evidence="1" id="KW-0479">Metal-binding</keyword>
<keyword evidence="3 5" id="KW-0863">Zinc-finger</keyword>
<keyword evidence="2" id="KW-0677">Repeat</keyword>
<dbReference type="PROSITE" id="PS00028">
    <property type="entry name" value="ZINC_FINGER_C2H2_1"/>
    <property type="match status" value="1"/>
</dbReference>
<keyword evidence="4" id="KW-0862">Zinc</keyword>
<organism evidence="7 8">
    <name type="scientific">Pleurodeles waltl</name>
    <name type="common">Iberian ribbed newt</name>
    <dbReference type="NCBI Taxonomy" id="8319"/>
    <lineage>
        <taxon>Eukaryota</taxon>
        <taxon>Metazoa</taxon>
        <taxon>Chordata</taxon>
        <taxon>Craniata</taxon>
        <taxon>Vertebrata</taxon>
        <taxon>Euteleostomi</taxon>
        <taxon>Amphibia</taxon>
        <taxon>Batrachia</taxon>
        <taxon>Caudata</taxon>
        <taxon>Salamandroidea</taxon>
        <taxon>Salamandridae</taxon>
        <taxon>Pleurodelinae</taxon>
        <taxon>Pleurodeles</taxon>
    </lineage>
</organism>
<dbReference type="EMBL" id="JANPWB010000011">
    <property type="protein sequence ID" value="KAJ1121695.1"/>
    <property type="molecule type" value="Genomic_DNA"/>
</dbReference>
<protein>
    <recommendedName>
        <fullName evidence="6">C2H2-type domain-containing protein</fullName>
    </recommendedName>
</protein>
<evidence type="ECO:0000256" key="1">
    <source>
        <dbReference type="ARBA" id="ARBA00022723"/>
    </source>
</evidence>
<accession>A0AAV7P078</accession>
<name>A0AAV7P078_PLEWA</name>
<evidence type="ECO:0000256" key="4">
    <source>
        <dbReference type="ARBA" id="ARBA00022833"/>
    </source>
</evidence>
<feature type="non-terminal residue" evidence="7">
    <location>
        <position position="1"/>
    </location>
</feature>
<sequence length="50" mass="5800">RTHTGEKPYPCTECDKKFSVKKSLTDHQKIHTGEKPYQCIECGKSFISKR</sequence>
<dbReference type="GO" id="GO:0005634">
    <property type="term" value="C:nucleus"/>
    <property type="evidence" value="ECO:0007669"/>
    <property type="project" value="TreeGrafter"/>
</dbReference>
<dbReference type="InterPro" id="IPR036236">
    <property type="entry name" value="Znf_C2H2_sf"/>
</dbReference>
<dbReference type="GO" id="GO:0000981">
    <property type="term" value="F:DNA-binding transcription factor activity, RNA polymerase II-specific"/>
    <property type="evidence" value="ECO:0007669"/>
    <property type="project" value="TreeGrafter"/>
</dbReference>
<gene>
    <name evidence="7" type="ORF">NDU88_000214</name>
</gene>
<dbReference type="PANTHER" id="PTHR14196">
    <property type="entry name" value="ODD-SKIPPED - RELATED"/>
    <property type="match status" value="1"/>
</dbReference>
<keyword evidence="8" id="KW-1185">Reference proteome</keyword>
<dbReference type="FunFam" id="3.30.160.60:FF:002343">
    <property type="entry name" value="Zinc finger protein 33A"/>
    <property type="match status" value="1"/>
</dbReference>
<dbReference type="InterPro" id="IPR050717">
    <property type="entry name" value="C2H2-ZF_Transcription_Reg"/>
</dbReference>
<dbReference type="SMART" id="SM00355">
    <property type="entry name" value="ZnF_C2H2"/>
    <property type="match status" value="1"/>
</dbReference>
<evidence type="ECO:0000313" key="8">
    <source>
        <dbReference type="Proteomes" id="UP001066276"/>
    </source>
</evidence>
<dbReference type="SUPFAM" id="SSF57667">
    <property type="entry name" value="beta-beta-alpha zinc fingers"/>
    <property type="match status" value="1"/>
</dbReference>
<dbReference type="FunFam" id="3.30.160.60:FF:000688">
    <property type="entry name" value="zinc finger protein 197 isoform X1"/>
    <property type="match status" value="1"/>
</dbReference>
<dbReference type="PANTHER" id="PTHR14196:SF12">
    <property type="entry name" value="ZINC FINGER PROTEIN 208-LIKE"/>
    <property type="match status" value="1"/>
</dbReference>
<feature type="non-terminal residue" evidence="7">
    <location>
        <position position="50"/>
    </location>
</feature>
<dbReference type="AlphaFoldDB" id="A0AAV7P078"/>
<dbReference type="PROSITE" id="PS50157">
    <property type="entry name" value="ZINC_FINGER_C2H2_2"/>
    <property type="match status" value="1"/>
</dbReference>
<reference evidence="7" key="1">
    <citation type="journal article" date="2022" name="bioRxiv">
        <title>Sequencing and chromosome-scale assembly of the giantPleurodeles waltlgenome.</title>
        <authorList>
            <person name="Brown T."/>
            <person name="Elewa A."/>
            <person name="Iarovenko S."/>
            <person name="Subramanian E."/>
            <person name="Araus A.J."/>
            <person name="Petzold A."/>
            <person name="Susuki M."/>
            <person name="Suzuki K.-i.T."/>
            <person name="Hayashi T."/>
            <person name="Toyoda A."/>
            <person name="Oliveira C."/>
            <person name="Osipova E."/>
            <person name="Leigh N.D."/>
            <person name="Simon A."/>
            <person name="Yun M.H."/>
        </authorList>
    </citation>
    <scope>NUCLEOTIDE SEQUENCE</scope>
    <source>
        <strain evidence="7">20211129_DDA</strain>
        <tissue evidence="7">Liver</tissue>
    </source>
</reference>
<dbReference type="Gene3D" id="3.30.160.60">
    <property type="entry name" value="Classic Zinc Finger"/>
    <property type="match status" value="2"/>
</dbReference>
<dbReference type="GO" id="GO:0008270">
    <property type="term" value="F:zinc ion binding"/>
    <property type="evidence" value="ECO:0007669"/>
    <property type="project" value="UniProtKB-KW"/>
</dbReference>
<dbReference type="InterPro" id="IPR013087">
    <property type="entry name" value="Znf_C2H2_type"/>
</dbReference>
<comment type="caution">
    <text evidence="7">The sequence shown here is derived from an EMBL/GenBank/DDBJ whole genome shotgun (WGS) entry which is preliminary data.</text>
</comment>
<dbReference type="Pfam" id="PF13465">
    <property type="entry name" value="zf-H2C2_2"/>
    <property type="match status" value="1"/>
</dbReference>
<proteinExistence type="predicted"/>
<evidence type="ECO:0000256" key="2">
    <source>
        <dbReference type="ARBA" id="ARBA00022737"/>
    </source>
</evidence>
<dbReference type="Proteomes" id="UP001066276">
    <property type="component" value="Chromosome 7"/>
</dbReference>
<evidence type="ECO:0000256" key="3">
    <source>
        <dbReference type="ARBA" id="ARBA00022771"/>
    </source>
</evidence>
<feature type="domain" description="C2H2-type" evidence="6">
    <location>
        <begin position="9"/>
        <end position="36"/>
    </location>
</feature>
<evidence type="ECO:0000256" key="5">
    <source>
        <dbReference type="PROSITE-ProRule" id="PRU00042"/>
    </source>
</evidence>
<evidence type="ECO:0000313" key="7">
    <source>
        <dbReference type="EMBL" id="KAJ1121695.1"/>
    </source>
</evidence>
<evidence type="ECO:0000259" key="6">
    <source>
        <dbReference type="PROSITE" id="PS50157"/>
    </source>
</evidence>
<dbReference type="GO" id="GO:0000977">
    <property type="term" value="F:RNA polymerase II transcription regulatory region sequence-specific DNA binding"/>
    <property type="evidence" value="ECO:0007669"/>
    <property type="project" value="TreeGrafter"/>
</dbReference>